<dbReference type="Pfam" id="PF03108">
    <property type="entry name" value="DBD_Tnp_Mut"/>
    <property type="match status" value="1"/>
</dbReference>
<dbReference type="Pfam" id="PF04434">
    <property type="entry name" value="SWIM"/>
    <property type="match status" value="1"/>
</dbReference>
<keyword evidence="2 4" id="KW-0863">Zinc-finger</keyword>
<dbReference type="InterPro" id="IPR004332">
    <property type="entry name" value="Transposase_MuDR"/>
</dbReference>
<keyword evidence="1" id="KW-0479">Metal-binding</keyword>
<dbReference type="GO" id="GO:0008270">
    <property type="term" value="F:zinc ion binding"/>
    <property type="evidence" value="ECO:0007669"/>
    <property type="project" value="UniProtKB-KW"/>
</dbReference>
<protein>
    <recommendedName>
        <fullName evidence="6">SWIM-type domain-containing protein</fullName>
    </recommendedName>
</protein>
<proteinExistence type="predicted"/>
<dbReference type="PANTHER" id="PTHR31973">
    <property type="entry name" value="POLYPROTEIN, PUTATIVE-RELATED"/>
    <property type="match status" value="1"/>
</dbReference>
<comment type="caution">
    <text evidence="7">The sequence shown here is derived from an EMBL/GenBank/DDBJ whole genome shotgun (WGS) entry which is preliminary data.</text>
</comment>
<reference evidence="7" key="1">
    <citation type="submission" date="2020-06" db="EMBL/GenBank/DDBJ databases">
        <authorList>
            <person name="Li T."/>
            <person name="Hu X."/>
            <person name="Zhang T."/>
            <person name="Song X."/>
            <person name="Zhang H."/>
            <person name="Dai N."/>
            <person name="Sheng W."/>
            <person name="Hou X."/>
            <person name="Wei L."/>
        </authorList>
    </citation>
    <scope>NUCLEOTIDE SEQUENCE</scope>
    <source>
        <strain evidence="7">KEN8</strain>
        <tissue evidence="7">Leaf</tissue>
    </source>
</reference>
<sequence>MSLRPSHLIELENPKELVFYLDVVFDSIGTQIGSSNPIAEGSKLPIETNEEENGTGDSESETDNFEDSEFDLSDGDKNEGEDELGGSDEEGKDRFPVFRSSNIMDPTFELGMVFSNKKEFIEAIHSHAIKTKRNLKIVKNDLRRVYAKCAEEECKWRINALKLGKEESFQIREYKFEHKCGRAFKVKNCTSRWLSKRFEDKFRTDPKRNVKGFRHEVCKDLRLSISKQQAYKARRKALQKIQGDDDEQYNKLWDYVEELRRTNLGSTVLMSMVDSSDGRGGKKFDKLYICFSALKQGFRSGCRPLIREWFLELLKTDLEIVRDDAYTFISDKQKGLVPAFDSIFPGSDKRFCVRHLHGNFKTAGFRGQAFKLALWNAARATTVQEWEWRMQEMALLSQQAYDWFSDKPPTQWSRAYFNTFPKCDMLLNNICETFNYCILDARERPVLTMLEWIREFLMTRLQENRDRALKKWKGKICPKIKKIVEKNMDKASDCIPIKSDDNNYEIACYDGSRYTVNLQNHTCSCRKWDLSGIPCNHGMSAIACQHINPEDFVDTFYTVETFNKVYSYAIATINGPQLWAKTGYVPPAPPNYGRSVGRPAKVRRLERDEPANKKKKGVRGQNKQTRLKRLHYMVKCSFCGGSGHNKKSCELRKEAEDFVTSLDAENETQIENVEEENIQGPNKLTEKRTLTAENVEEENIEGGIKLTARKRTSTAASESIQVTNTISGKAQQKKKAKNVSNKSRNLHHHHLHPTINIRAPPPFAPNHPSILQFTGLVATQESGSNLPTFVKGGKKYVTLNNVTSAVKCIQEAGKSKKPTSKK</sequence>
<evidence type="ECO:0000256" key="3">
    <source>
        <dbReference type="ARBA" id="ARBA00022833"/>
    </source>
</evidence>
<evidence type="ECO:0000313" key="7">
    <source>
        <dbReference type="EMBL" id="KAL0286531.1"/>
    </source>
</evidence>
<gene>
    <name evidence="7" type="ORF">Scaly_2791100</name>
</gene>
<dbReference type="EMBL" id="JACGWM010001871">
    <property type="protein sequence ID" value="KAL0286531.1"/>
    <property type="molecule type" value="Genomic_DNA"/>
</dbReference>
<feature type="region of interest" description="Disordered" evidence="5">
    <location>
        <begin position="32"/>
        <end position="96"/>
    </location>
</feature>
<evidence type="ECO:0000256" key="4">
    <source>
        <dbReference type="PROSITE-ProRule" id="PRU00325"/>
    </source>
</evidence>
<name>A0AAW2IWD6_9LAMI</name>
<dbReference type="AlphaFoldDB" id="A0AAW2IWD6"/>
<organism evidence="7">
    <name type="scientific">Sesamum calycinum</name>
    <dbReference type="NCBI Taxonomy" id="2727403"/>
    <lineage>
        <taxon>Eukaryota</taxon>
        <taxon>Viridiplantae</taxon>
        <taxon>Streptophyta</taxon>
        <taxon>Embryophyta</taxon>
        <taxon>Tracheophyta</taxon>
        <taxon>Spermatophyta</taxon>
        <taxon>Magnoliopsida</taxon>
        <taxon>eudicotyledons</taxon>
        <taxon>Gunneridae</taxon>
        <taxon>Pentapetalae</taxon>
        <taxon>asterids</taxon>
        <taxon>lamiids</taxon>
        <taxon>Lamiales</taxon>
        <taxon>Pedaliaceae</taxon>
        <taxon>Sesamum</taxon>
    </lineage>
</organism>
<keyword evidence="3" id="KW-0862">Zinc</keyword>
<evidence type="ECO:0000256" key="5">
    <source>
        <dbReference type="SAM" id="MobiDB-lite"/>
    </source>
</evidence>
<dbReference type="InterPro" id="IPR006564">
    <property type="entry name" value="Znf_PMZ"/>
</dbReference>
<dbReference type="SMART" id="SM00575">
    <property type="entry name" value="ZnF_PMZ"/>
    <property type="match status" value="1"/>
</dbReference>
<dbReference type="InterPro" id="IPR007527">
    <property type="entry name" value="Znf_SWIM"/>
</dbReference>
<feature type="compositionally biased region" description="Acidic residues" evidence="5">
    <location>
        <begin position="48"/>
        <end position="88"/>
    </location>
</feature>
<reference evidence="7" key="2">
    <citation type="journal article" date="2024" name="Plant">
        <title>Genomic evolution and insights into agronomic trait innovations of Sesamum species.</title>
        <authorList>
            <person name="Miao H."/>
            <person name="Wang L."/>
            <person name="Qu L."/>
            <person name="Liu H."/>
            <person name="Sun Y."/>
            <person name="Le M."/>
            <person name="Wang Q."/>
            <person name="Wei S."/>
            <person name="Zheng Y."/>
            <person name="Lin W."/>
            <person name="Duan Y."/>
            <person name="Cao H."/>
            <person name="Xiong S."/>
            <person name="Wang X."/>
            <person name="Wei L."/>
            <person name="Li C."/>
            <person name="Ma Q."/>
            <person name="Ju M."/>
            <person name="Zhao R."/>
            <person name="Li G."/>
            <person name="Mu C."/>
            <person name="Tian Q."/>
            <person name="Mei H."/>
            <person name="Zhang T."/>
            <person name="Gao T."/>
            <person name="Zhang H."/>
        </authorList>
    </citation>
    <scope>NUCLEOTIDE SEQUENCE</scope>
    <source>
        <strain evidence="7">KEN8</strain>
    </source>
</reference>
<evidence type="ECO:0000259" key="6">
    <source>
        <dbReference type="PROSITE" id="PS50966"/>
    </source>
</evidence>
<feature type="domain" description="SWIM-type" evidence="6">
    <location>
        <begin position="514"/>
        <end position="546"/>
    </location>
</feature>
<accession>A0AAW2IWD6</accession>
<dbReference type="PANTHER" id="PTHR31973:SF191">
    <property type="entry name" value="OS05G0489400 PROTEIN"/>
    <property type="match status" value="1"/>
</dbReference>
<evidence type="ECO:0000256" key="2">
    <source>
        <dbReference type="ARBA" id="ARBA00022771"/>
    </source>
</evidence>
<evidence type="ECO:0000256" key="1">
    <source>
        <dbReference type="ARBA" id="ARBA00022723"/>
    </source>
</evidence>
<dbReference type="PROSITE" id="PS50966">
    <property type="entry name" value="ZF_SWIM"/>
    <property type="match status" value="1"/>
</dbReference>